<keyword evidence="6" id="KW-0812">Transmembrane</keyword>
<keyword evidence="2" id="KW-0378">Hydrolase</keyword>
<feature type="region of interest" description="Disordered" evidence="5">
    <location>
        <begin position="25"/>
        <end position="54"/>
    </location>
</feature>
<evidence type="ECO:0000256" key="3">
    <source>
        <dbReference type="PIRSR" id="PIRSR600407-1"/>
    </source>
</evidence>
<organism evidence="7 8">
    <name type="scientific">Bathycoccus prasinos</name>
    <dbReference type="NCBI Taxonomy" id="41875"/>
    <lineage>
        <taxon>Eukaryota</taxon>
        <taxon>Viridiplantae</taxon>
        <taxon>Chlorophyta</taxon>
        <taxon>Mamiellophyceae</taxon>
        <taxon>Mamiellales</taxon>
        <taxon>Bathycoccaceae</taxon>
        <taxon>Bathycoccus</taxon>
    </lineage>
</organism>
<keyword evidence="8" id="KW-1185">Reference proteome</keyword>
<dbReference type="Proteomes" id="UP000198341">
    <property type="component" value="Chromosome 12"/>
</dbReference>
<evidence type="ECO:0000256" key="5">
    <source>
        <dbReference type="SAM" id="MobiDB-lite"/>
    </source>
</evidence>
<dbReference type="GO" id="GO:0016020">
    <property type="term" value="C:membrane"/>
    <property type="evidence" value="ECO:0007669"/>
    <property type="project" value="TreeGrafter"/>
</dbReference>
<sequence length="595" mass="66070">MIDTHYNAGGRHHRRNVRVGGYYNHHFPASTTSTTTPVKKRRNDNNNTNNNNKRGQMKRFLESLQMLALVLVFCLFTLHYGKALPKLFRHPHFKHVIIIDAGSTGTRCHVFRVAATSSVTTTTYGKDASVTPKLILPTKSFKTTPGLSARALDPSGIDAALRPLLNFARESVPMENWKETQIHLMATAGLRHIEQHLSESIIDACRETLRESPFSFEKDEWASVLPGTKEASYGWTAVNYAFNALSPEKTPKETYGVLELGGASMQVTYAVPHATAKNVVQKKHKETVRVGNSVKHLYASSLLGLGHEAARAEYHAMLRREYETTGEKPNNPCTNRGWTPQTTVQHGEALAVGAGPSKPTGNFTACYAMTKKLLGLAENTKDCPRTPCGMRKEHLPPFDGKFLATENFHYTAEFFKLGKTTTIRDFQRAGEKLCAESWGDVVKKRFRKDQKKWEEIDLSKYCFSAAFIVAMLKDGMLLPEDLKFTVGNNVGRYNVDWAMGAAINIISSKIAVASILTPDNSVGRSASASASDIAAAAGLAPSSASSHTHEANDMFWWCVYILAGFFGCSKFVFSGVWEMLYFKRWSAPKRKPVTE</sequence>
<reference evidence="7 8" key="1">
    <citation type="submission" date="2011-10" db="EMBL/GenBank/DDBJ databases">
        <authorList>
            <person name="Genoscope - CEA"/>
        </authorList>
    </citation>
    <scope>NUCLEOTIDE SEQUENCE [LARGE SCALE GENOMIC DNA]</scope>
    <source>
        <strain evidence="7 8">RCC 1105</strain>
    </source>
</reference>
<evidence type="ECO:0000313" key="7">
    <source>
        <dbReference type="EMBL" id="CCO19087.1"/>
    </source>
</evidence>
<dbReference type="RefSeq" id="XP_007509972.1">
    <property type="nucleotide sequence ID" value="XM_007509910.1"/>
</dbReference>
<dbReference type="GeneID" id="19012584"/>
<protein>
    <submittedName>
        <fullName evidence="7">Uncharacterized protein</fullName>
    </submittedName>
</protein>
<dbReference type="STRING" id="41875.K8ELH3"/>
<dbReference type="EMBL" id="FO082267">
    <property type="protein sequence ID" value="CCO19087.1"/>
    <property type="molecule type" value="Genomic_DNA"/>
</dbReference>
<dbReference type="PANTHER" id="PTHR11782">
    <property type="entry name" value="ADENOSINE/GUANOSINE DIPHOSPHATASE"/>
    <property type="match status" value="1"/>
</dbReference>
<evidence type="ECO:0000313" key="8">
    <source>
        <dbReference type="Proteomes" id="UP000198341"/>
    </source>
</evidence>
<keyword evidence="6" id="KW-1133">Transmembrane helix</keyword>
<dbReference type="Gene3D" id="3.30.420.40">
    <property type="match status" value="1"/>
</dbReference>
<evidence type="ECO:0000256" key="2">
    <source>
        <dbReference type="ARBA" id="ARBA00022801"/>
    </source>
</evidence>
<accession>K8ELH3</accession>
<proteinExistence type="inferred from homology"/>
<dbReference type="AlphaFoldDB" id="K8ELH3"/>
<keyword evidence="6" id="KW-0472">Membrane</keyword>
<evidence type="ECO:0000256" key="1">
    <source>
        <dbReference type="ARBA" id="ARBA00009283"/>
    </source>
</evidence>
<feature type="active site" description="Proton acceptor" evidence="3">
    <location>
        <position position="230"/>
    </location>
</feature>
<dbReference type="GO" id="GO:0005524">
    <property type="term" value="F:ATP binding"/>
    <property type="evidence" value="ECO:0007669"/>
    <property type="project" value="UniProtKB-KW"/>
</dbReference>
<dbReference type="eggNOG" id="KOG1386">
    <property type="taxonomic scope" value="Eukaryota"/>
</dbReference>
<evidence type="ECO:0000256" key="4">
    <source>
        <dbReference type="PIRSR" id="PIRSR600407-2"/>
    </source>
</evidence>
<gene>
    <name evidence="7" type="ordered locus">Bathy12g03540</name>
</gene>
<feature type="transmembrane region" description="Helical" evidence="6">
    <location>
        <begin position="554"/>
        <end position="582"/>
    </location>
</feature>
<dbReference type="Pfam" id="PF01150">
    <property type="entry name" value="GDA1_CD39"/>
    <property type="match status" value="1"/>
</dbReference>
<feature type="compositionally biased region" description="Low complexity" evidence="5">
    <location>
        <begin position="45"/>
        <end position="54"/>
    </location>
</feature>
<evidence type="ECO:0000256" key="6">
    <source>
        <dbReference type="SAM" id="Phobius"/>
    </source>
</evidence>
<dbReference type="OrthoDB" id="6372431at2759"/>
<dbReference type="GO" id="GO:0009134">
    <property type="term" value="P:nucleoside diphosphate catabolic process"/>
    <property type="evidence" value="ECO:0007669"/>
    <property type="project" value="TreeGrafter"/>
</dbReference>
<dbReference type="PANTHER" id="PTHR11782:SF3">
    <property type="entry name" value="APYRASE 6-RELATED"/>
    <property type="match status" value="1"/>
</dbReference>
<dbReference type="KEGG" id="bpg:Bathy12g03540"/>
<feature type="transmembrane region" description="Helical" evidence="6">
    <location>
        <begin position="60"/>
        <end position="81"/>
    </location>
</feature>
<name>K8ELH3_9CHLO</name>
<comment type="similarity">
    <text evidence="1">Belongs to the GDA1/CD39 NTPase family.</text>
</comment>
<dbReference type="GO" id="GO:0017110">
    <property type="term" value="F:nucleoside diphosphate phosphatase activity"/>
    <property type="evidence" value="ECO:0007669"/>
    <property type="project" value="TreeGrafter"/>
</dbReference>
<keyword evidence="4" id="KW-0067">ATP-binding</keyword>
<dbReference type="InterPro" id="IPR000407">
    <property type="entry name" value="GDA1_CD39_NTPase"/>
</dbReference>
<feature type="binding site" evidence="4">
    <location>
        <begin position="262"/>
        <end position="266"/>
    </location>
    <ligand>
        <name>ATP</name>
        <dbReference type="ChEBI" id="CHEBI:30616"/>
    </ligand>
</feature>
<dbReference type="Gene3D" id="3.30.420.150">
    <property type="entry name" value="Exopolyphosphatase. Domain 2"/>
    <property type="match status" value="1"/>
</dbReference>
<keyword evidence="4" id="KW-0547">Nucleotide-binding</keyword>